<protein>
    <submittedName>
        <fullName evidence="1">Uncharacterized protein</fullName>
    </submittedName>
</protein>
<organism evidence="1 2">
    <name type="scientific">Lyophyllum shimeji</name>
    <name type="common">Hon-shimeji</name>
    <name type="synonym">Tricholoma shimeji</name>
    <dbReference type="NCBI Taxonomy" id="47721"/>
    <lineage>
        <taxon>Eukaryota</taxon>
        <taxon>Fungi</taxon>
        <taxon>Dikarya</taxon>
        <taxon>Basidiomycota</taxon>
        <taxon>Agaricomycotina</taxon>
        <taxon>Agaricomycetes</taxon>
        <taxon>Agaricomycetidae</taxon>
        <taxon>Agaricales</taxon>
        <taxon>Tricholomatineae</taxon>
        <taxon>Lyophyllaceae</taxon>
        <taxon>Lyophyllum</taxon>
    </lineage>
</organism>
<accession>A0A9P3UJA2</accession>
<dbReference type="EMBL" id="BRPK01000003">
    <property type="protein sequence ID" value="GLB36744.1"/>
    <property type="molecule type" value="Genomic_DNA"/>
</dbReference>
<comment type="caution">
    <text evidence="1">The sequence shown here is derived from an EMBL/GenBank/DDBJ whole genome shotgun (WGS) entry which is preliminary data.</text>
</comment>
<name>A0A9P3UJA2_LYOSH</name>
<dbReference type="Proteomes" id="UP001063166">
    <property type="component" value="Unassembled WGS sequence"/>
</dbReference>
<reference evidence="1" key="1">
    <citation type="submission" date="2022-07" db="EMBL/GenBank/DDBJ databases">
        <title>The genome of Lyophyllum shimeji provides insight into the initial evolution of ectomycorrhizal fungal genome.</title>
        <authorList>
            <person name="Kobayashi Y."/>
            <person name="Shibata T."/>
            <person name="Hirakawa H."/>
            <person name="Shigenobu S."/>
            <person name="Nishiyama T."/>
            <person name="Yamada A."/>
            <person name="Hasebe M."/>
            <person name="Kawaguchi M."/>
        </authorList>
    </citation>
    <scope>NUCLEOTIDE SEQUENCE</scope>
    <source>
        <strain evidence="1">AT787</strain>
    </source>
</reference>
<evidence type="ECO:0000313" key="2">
    <source>
        <dbReference type="Proteomes" id="UP001063166"/>
    </source>
</evidence>
<sequence length="136" mass="15001">MDCLRSGKKIAAVWRRIWAVAAGRADIQRKNGVGQEIPQHHQSSLTDKLTRRTLGNALWPDVAFSALSVSLSQCASRQLHPSIQFNLVLLGPLYALVLALDASGWDLARERNDYGRPEASATYPLVISFLLLFSVS</sequence>
<gene>
    <name evidence="1" type="ORF">LshimejAT787_0310310</name>
</gene>
<proteinExistence type="predicted"/>
<evidence type="ECO:0000313" key="1">
    <source>
        <dbReference type="EMBL" id="GLB36744.1"/>
    </source>
</evidence>
<dbReference type="AlphaFoldDB" id="A0A9P3UJA2"/>
<keyword evidence="2" id="KW-1185">Reference proteome</keyword>